<dbReference type="SMART" id="SM00044">
    <property type="entry name" value="CYCc"/>
    <property type="match status" value="1"/>
</dbReference>
<dbReference type="Proteomes" id="UP001148313">
    <property type="component" value="Unassembled WGS sequence"/>
</dbReference>
<gene>
    <name evidence="2" type="ORF">OOZ53_05470</name>
</gene>
<dbReference type="InterPro" id="IPR001054">
    <property type="entry name" value="A/G_cyclase"/>
</dbReference>
<proteinExistence type="predicted"/>
<dbReference type="CDD" id="cd07302">
    <property type="entry name" value="CHD"/>
    <property type="match status" value="1"/>
</dbReference>
<dbReference type="Pfam" id="PF00211">
    <property type="entry name" value="Guanylate_cyc"/>
    <property type="match status" value="1"/>
</dbReference>
<feature type="domain" description="Guanylate cyclase" evidence="1">
    <location>
        <begin position="245"/>
        <end position="383"/>
    </location>
</feature>
<dbReference type="SUPFAM" id="SSF55073">
    <property type="entry name" value="Nucleotide cyclase"/>
    <property type="match status" value="1"/>
</dbReference>
<comment type="caution">
    <text evidence="2">The sequence shown here is derived from an EMBL/GenBank/DDBJ whole genome shotgun (WGS) entry which is preliminary data.</text>
</comment>
<dbReference type="RefSeq" id="WP_271088325.1">
    <property type="nucleotide sequence ID" value="NZ_JAPJZH010000003.1"/>
</dbReference>
<dbReference type="InterPro" id="IPR029787">
    <property type="entry name" value="Nucleotide_cyclase"/>
</dbReference>
<sequence>MQATASIEENPQDPAPRSYPKMVELLRRGRWTSSEIGPLSAAEVEAWLLDAAMDEDDFLLLYQGFLWRLVAAGIPIVRASLHVGTLHPQLYGYAWNWNSDDGLCDEVKVDESVLSTDAYRKNPLFRVVEGGEHIRVMTETLDGTESGLLKELKEIGITEYMALPLKAHGKFHNAATLATRADGGFTAGQFDQIERLLHVFALHVDRHIAANIAENIVTTYLGAEAGGQVLSGSIKRGAGKAIDAVIWASDLRGFTELADTLDERALTEVLNAYFEQVAGAVIDHGGEVLKFIGDGLLAVFPFDAFATHQHAADAAVQAAEAALATLERLNTDAEALPDVAGWRPLRTGIALHRGEVFFGNVGAPARLDFTVIGMAVNAASRVEGLCKSTGHPLLVTAAVCALSSRDFDSLGEFQLKGLDEPVSVFALRDAPQGG</sequence>
<dbReference type="PANTHER" id="PTHR43081:SF11">
    <property type="entry name" value="BLR2264 PROTEIN"/>
    <property type="match status" value="1"/>
</dbReference>
<dbReference type="PROSITE" id="PS50125">
    <property type="entry name" value="GUANYLATE_CYCLASE_2"/>
    <property type="match status" value="1"/>
</dbReference>
<organism evidence="2 3">
    <name type="scientific">Hoeflea poritis</name>
    <dbReference type="NCBI Taxonomy" id="2993659"/>
    <lineage>
        <taxon>Bacteria</taxon>
        <taxon>Pseudomonadati</taxon>
        <taxon>Pseudomonadota</taxon>
        <taxon>Alphaproteobacteria</taxon>
        <taxon>Hyphomicrobiales</taxon>
        <taxon>Rhizobiaceae</taxon>
        <taxon>Hoeflea</taxon>
    </lineage>
</organism>
<evidence type="ECO:0000259" key="1">
    <source>
        <dbReference type="PROSITE" id="PS50125"/>
    </source>
</evidence>
<dbReference type="Gene3D" id="3.30.70.1230">
    <property type="entry name" value="Nucleotide cyclase"/>
    <property type="match status" value="1"/>
</dbReference>
<dbReference type="PANTHER" id="PTHR43081">
    <property type="entry name" value="ADENYLATE CYCLASE, TERMINAL-DIFFERENTIATION SPECIFIC-RELATED"/>
    <property type="match status" value="1"/>
</dbReference>
<keyword evidence="3" id="KW-1185">Reference proteome</keyword>
<evidence type="ECO:0000313" key="3">
    <source>
        <dbReference type="Proteomes" id="UP001148313"/>
    </source>
</evidence>
<dbReference type="EMBL" id="JAPJZH010000003">
    <property type="protein sequence ID" value="MDA4844787.1"/>
    <property type="molecule type" value="Genomic_DNA"/>
</dbReference>
<name>A0ABT4VJ83_9HYPH</name>
<reference evidence="2" key="1">
    <citation type="submission" date="2022-11" db="EMBL/GenBank/DDBJ databases">
        <title>Hoeflea poritis sp. nov., isolated from scleractinian coral Porites lutea.</title>
        <authorList>
            <person name="Zhang G."/>
            <person name="Wei Q."/>
            <person name="Cai L."/>
        </authorList>
    </citation>
    <scope>NUCLEOTIDE SEQUENCE</scope>
    <source>
        <strain evidence="2">E7-10</strain>
    </source>
</reference>
<evidence type="ECO:0000313" key="2">
    <source>
        <dbReference type="EMBL" id="MDA4844787.1"/>
    </source>
</evidence>
<accession>A0ABT4VJ83</accession>
<protein>
    <submittedName>
        <fullName evidence="2">Adenylate/guanylate cyclase domain-containing protein</fullName>
    </submittedName>
</protein>
<dbReference type="InterPro" id="IPR050697">
    <property type="entry name" value="Adenylyl/Guanylyl_Cyclase_3/4"/>
</dbReference>